<keyword evidence="1" id="KW-0472">Membrane</keyword>
<gene>
    <name evidence="2" type="ORF">TCIL3000_8_5880</name>
</gene>
<feature type="transmembrane region" description="Helical" evidence="1">
    <location>
        <begin position="41"/>
        <end position="60"/>
    </location>
</feature>
<evidence type="ECO:0000256" key="1">
    <source>
        <dbReference type="SAM" id="Phobius"/>
    </source>
</evidence>
<reference evidence="2" key="1">
    <citation type="journal article" date="2012" name="Proc. Natl. Acad. Sci. U.S.A.">
        <title>Antigenic diversity is generated by distinct evolutionary mechanisms in African trypanosome species.</title>
        <authorList>
            <person name="Jackson A.P."/>
            <person name="Berry A."/>
            <person name="Aslett M."/>
            <person name="Allison H.C."/>
            <person name="Burton P."/>
            <person name="Vavrova-Anderson J."/>
            <person name="Brown R."/>
            <person name="Browne H."/>
            <person name="Corton N."/>
            <person name="Hauser H."/>
            <person name="Gamble J."/>
            <person name="Gilderthorp R."/>
            <person name="Marcello L."/>
            <person name="McQuillan J."/>
            <person name="Otto T.D."/>
            <person name="Quail M.A."/>
            <person name="Sanders M.J."/>
            <person name="van Tonder A."/>
            <person name="Ginger M.L."/>
            <person name="Field M.C."/>
            <person name="Barry J.D."/>
            <person name="Hertz-Fowler C."/>
            <person name="Berriman M."/>
        </authorList>
    </citation>
    <scope>NUCLEOTIDE SEQUENCE</scope>
    <source>
        <strain evidence="2">IL3000</strain>
    </source>
</reference>
<organism evidence="2">
    <name type="scientific">Trypanosoma congolense (strain IL3000)</name>
    <dbReference type="NCBI Taxonomy" id="1068625"/>
    <lineage>
        <taxon>Eukaryota</taxon>
        <taxon>Discoba</taxon>
        <taxon>Euglenozoa</taxon>
        <taxon>Kinetoplastea</taxon>
        <taxon>Metakinetoplastina</taxon>
        <taxon>Trypanosomatida</taxon>
        <taxon>Trypanosomatidae</taxon>
        <taxon>Trypanosoma</taxon>
        <taxon>Nannomonas</taxon>
    </lineage>
</organism>
<accession>G0USK1</accession>
<sequence length="110" mass="12414">MKRRGSGDVTGVLDAFGQSPVDVTAQRGIMWRGTQQRANPFSNFVGYFLFSPHFFFFMTWHSCFCVMADVDCVPSSLHCLGFSALTLLPFIFLTFLALTQGTPCRRAEFR</sequence>
<protein>
    <submittedName>
        <fullName evidence="2">Uncharacterized protein</fullName>
    </submittedName>
</protein>
<name>G0USK1_TRYCI</name>
<dbReference type="AlphaFoldDB" id="G0USK1"/>
<evidence type="ECO:0000313" key="2">
    <source>
        <dbReference type="EMBL" id="CCC92364.1"/>
    </source>
</evidence>
<keyword evidence="1" id="KW-0812">Transmembrane</keyword>
<keyword evidence="1" id="KW-1133">Transmembrane helix</keyword>
<feature type="transmembrane region" description="Helical" evidence="1">
    <location>
        <begin position="80"/>
        <end position="98"/>
    </location>
</feature>
<dbReference type="EMBL" id="HE575321">
    <property type="protein sequence ID" value="CCC92364.1"/>
    <property type="molecule type" value="Genomic_DNA"/>
</dbReference>
<proteinExistence type="predicted"/>